<dbReference type="Proteomes" id="UP000464378">
    <property type="component" value="Chromosome"/>
</dbReference>
<evidence type="ECO:0000313" key="1">
    <source>
        <dbReference type="EMBL" id="VIP05200.1"/>
    </source>
</evidence>
<organism evidence="1">
    <name type="scientific">Tuwongella immobilis</name>
    <dbReference type="NCBI Taxonomy" id="692036"/>
    <lineage>
        <taxon>Bacteria</taxon>
        <taxon>Pseudomonadati</taxon>
        <taxon>Planctomycetota</taxon>
        <taxon>Planctomycetia</taxon>
        <taxon>Gemmatales</taxon>
        <taxon>Gemmataceae</taxon>
        <taxon>Tuwongella</taxon>
    </lineage>
</organism>
<dbReference type="AlphaFoldDB" id="A0A6C2YU98"/>
<evidence type="ECO:0000313" key="2">
    <source>
        <dbReference type="Proteomes" id="UP000464378"/>
    </source>
</evidence>
<keyword evidence="2" id="KW-1185">Reference proteome</keyword>
<dbReference type="EMBL" id="LR593887">
    <property type="protein sequence ID" value="VTS07756.1"/>
    <property type="molecule type" value="Genomic_DNA"/>
</dbReference>
<accession>A0A6C2YU98</accession>
<protein>
    <submittedName>
        <fullName evidence="1">Uncharacterized protein</fullName>
    </submittedName>
</protein>
<gene>
    <name evidence="1" type="ORF">GMBLW1_39930</name>
</gene>
<dbReference type="KEGG" id="tim:GMBLW1_39930"/>
<dbReference type="InParanoid" id="A0A6C2YU98"/>
<name>A0A6C2YU98_9BACT</name>
<dbReference type="EMBL" id="LR586016">
    <property type="protein sequence ID" value="VIP05200.1"/>
    <property type="molecule type" value="Genomic_DNA"/>
</dbReference>
<sequence length="212" mass="23831">MTKGRGHDGKRDLRDRILADSSTGFFGFRQQACDPFLWNQVSDPIANLPTMFLGIGQSRFKLGNKLLGELRTAFRRGDAFVLRYPLIVKAIDFRWPLRNVDFAGTPPAKVMAGSSFKFVRSEKLRPDAMTILGGERSHLRFRPVRKCFLRGLPPQDVQVRPNLLKERTLRNALDRTVSPVIVVRKSAIDNSQTGIPPRPTTQNGCSAVVSIR</sequence>
<reference evidence="1" key="1">
    <citation type="submission" date="2019-04" db="EMBL/GenBank/DDBJ databases">
        <authorList>
            <consortium name="Science for Life Laboratories"/>
        </authorList>
    </citation>
    <scope>NUCLEOTIDE SEQUENCE</scope>
    <source>
        <strain evidence="1">MBLW1</strain>
    </source>
</reference>
<proteinExistence type="predicted"/>